<dbReference type="InterPro" id="IPR000847">
    <property type="entry name" value="LysR_HTH_N"/>
</dbReference>
<organism evidence="6 7">
    <name type="scientific">Turicimonas muris</name>
    <dbReference type="NCBI Taxonomy" id="1796652"/>
    <lineage>
        <taxon>Bacteria</taxon>
        <taxon>Pseudomonadati</taxon>
        <taxon>Pseudomonadota</taxon>
        <taxon>Betaproteobacteria</taxon>
        <taxon>Burkholderiales</taxon>
        <taxon>Sutterellaceae</taxon>
        <taxon>Turicimonas</taxon>
    </lineage>
</organism>
<keyword evidence="7" id="KW-1185">Reference proteome</keyword>
<evidence type="ECO:0000313" key="7">
    <source>
        <dbReference type="Proteomes" id="UP000214610"/>
    </source>
</evidence>
<feature type="domain" description="HTH lysR-type" evidence="5">
    <location>
        <begin position="5"/>
        <end position="62"/>
    </location>
</feature>
<dbReference type="Gene3D" id="1.10.10.10">
    <property type="entry name" value="Winged helix-like DNA-binding domain superfamily/Winged helix DNA-binding domain"/>
    <property type="match status" value="1"/>
</dbReference>
<dbReference type="GeneID" id="78361202"/>
<evidence type="ECO:0000256" key="2">
    <source>
        <dbReference type="ARBA" id="ARBA00023015"/>
    </source>
</evidence>
<gene>
    <name evidence="6" type="ORF">ADH67_11130</name>
</gene>
<dbReference type="AlphaFoldDB" id="A0A227KG08"/>
<keyword evidence="4" id="KW-0804">Transcription</keyword>
<dbReference type="SUPFAM" id="SSF46785">
    <property type="entry name" value="Winged helix' DNA-binding domain"/>
    <property type="match status" value="1"/>
</dbReference>
<accession>A0A227KG08</accession>
<dbReference type="PANTHER" id="PTHR30537">
    <property type="entry name" value="HTH-TYPE TRANSCRIPTIONAL REGULATOR"/>
    <property type="match status" value="1"/>
</dbReference>
<keyword evidence="3" id="KW-0238">DNA-binding</keyword>
<reference evidence="7" key="1">
    <citation type="submission" date="2017-05" db="EMBL/GenBank/DDBJ databases">
        <title>Improved OligoMM genomes.</title>
        <authorList>
            <person name="Garzetti D."/>
        </authorList>
    </citation>
    <scope>NUCLEOTIDE SEQUENCE [LARGE SCALE GENOMIC DNA]</scope>
    <source>
        <strain evidence="7">YL45</strain>
    </source>
</reference>
<dbReference type="EMBL" id="NHMP01000009">
    <property type="protein sequence ID" value="OXE45481.1"/>
    <property type="molecule type" value="Genomic_DNA"/>
</dbReference>
<sequence>MNSAHDLDTWRLFFQVVNLGSVSKAAQSLHQETSAISRKLNKLEKDLGTELFTKDGRKLKLTSAGFVAFSRMRRIVLDVGCLINDLSQGRDNLEQLITIAAPIGISEKLLPICLLEYMKIEPSTRFSCRSMSYVELFSTETFQGYDIILSTSPITTATNTTMLLGGIKHIMTASTEFLRGENVSIRRPEDLNNYPLFSFYSRNRERNTHLKKGSETYHLNLDACCRFNHPGAIKTAVLDNYGIGVYCPYYFYASEIKNGQVQQVLPDWTMPLQQVYLNKKHTQRAYVNDFINWFFQRFINFEGIISPMSNGFWMSDFSANLVHL</sequence>
<comment type="similarity">
    <text evidence="1">Belongs to the LysR transcriptional regulatory family.</text>
</comment>
<evidence type="ECO:0000313" key="6">
    <source>
        <dbReference type="EMBL" id="OXE45481.1"/>
    </source>
</evidence>
<evidence type="ECO:0000259" key="5">
    <source>
        <dbReference type="PROSITE" id="PS50931"/>
    </source>
</evidence>
<dbReference type="RefSeq" id="WP_066592237.1">
    <property type="nucleotide sequence ID" value="NZ_CAJTBZ010000056.1"/>
</dbReference>
<dbReference type="InterPro" id="IPR036388">
    <property type="entry name" value="WH-like_DNA-bd_sf"/>
</dbReference>
<dbReference type="Pfam" id="PF00126">
    <property type="entry name" value="HTH_1"/>
    <property type="match status" value="1"/>
</dbReference>
<dbReference type="Proteomes" id="UP000214610">
    <property type="component" value="Unassembled WGS sequence"/>
</dbReference>
<dbReference type="InterPro" id="IPR036390">
    <property type="entry name" value="WH_DNA-bd_sf"/>
</dbReference>
<dbReference type="Pfam" id="PF03466">
    <property type="entry name" value="LysR_substrate"/>
    <property type="match status" value="1"/>
</dbReference>
<dbReference type="SUPFAM" id="SSF53850">
    <property type="entry name" value="Periplasmic binding protein-like II"/>
    <property type="match status" value="1"/>
</dbReference>
<dbReference type="PROSITE" id="PS50931">
    <property type="entry name" value="HTH_LYSR"/>
    <property type="match status" value="1"/>
</dbReference>
<dbReference type="GO" id="GO:0003700">
    <property type="term" value="F:DNA-binding transcription factor activity"/>
    <property type="evidence" value="ECO:0007669"/>
    <property type="project" value="InterPro"/>
</dbReference>
<dbReference type="GO" id="GO:0006351">
    <property type="term" value="P:DNA-templated transcription"/>
    <property type="evidence" value="ECO:0007669"/>
    <property type="project" value="TreeGrafter"/>
</dbReference>
<dbReference type="PANTHER" id="PTHR30537:SF21">
    <property type="entry name" value="HTH-TYPE TRANSCRIPTIONAL REGULATOR SINR-RELATED"/>
    <property type="match status" value="1"/>
</dbReference>
<dbReference type="Gene3D" id="3.40.190.290">
    <property type="match status" value="1"/>
</dbReference>
<evidence type="ECO:0000256" key="4">
    <source>
        <dbReference type="ARBA" id="ARBA00023163"/>
    </source>
</evidence>
<evidence type="ECO:0000256" key="1">
    <source>
        <dbReference type="ARBA" id="ARBA00009437"/>
    </source>
</evidence>
<dbReference type="InterPro" id="IPR005119">
    <property type="entry name" value="LysR_subst-bd"/>
</dbReference>
<dbReference type="GO" id="GO:0043565">
    <property type="term" value="F:sequence-specific DNA binding"/>
    <property type="evidence" value="ECO:0007669"/>
    <property type="project" value="TreeGrafter"/>
</dbReference>
<name>A0A227KG08_9BURK</name>
<dbReference type="InterPro" id="IPR058163">
    <property type="entry name" value="LysR-type_TF_proteobact-type"/>
</dbReference>
<comment type="caution">
    <text evidence="6">The sequence shown here is derived from an EMBL/GenBank/DDBJ whole genome shotgun (WGS) entry which is preliminary data.</text>
</comment>
<keyword evidence="2" id="KW-0805">Transcription regulation</keyword>
<proteinExistence type="inferred from homology"/>
<evidence type="ECO:0000256" key="3">
    <source>
        <dbReference type="ARBA" id="ARBA00023125"/>
    </source>
</evidence>
<protein>
    <submittedName>
        <fullName evidence="6">LysR family transcriptional regulator</fullName>
    </submittedName>
</protein>